<organism evidence="1 2">
    <name type="scientific">Mytilus coruscus</name>
    <name type="common">Sea mussel</name>
    <dbReference type="NCBI Taxonomy" id="42192"/>
    <lineage>
        <taxon>Eukaryota</taxon>
        <taxon>Metazoa</taxon>
        <taxon>Spiralia</taxon>
        <taxon>Lophotrochozoa</taxon>
        <taxon>Mollusca</taxon>
        <taxon>Bivalvia</taxon>
        <taxon>Autobranchia</taxon>
        <taxon>Pteriomorphia</taxon>
        <taxon>Mytilida</taxon>
        <taxon>Mytiloidea</taxon>
        <taxon>Mytilidae</taxon>
        <taxon>Mytilinae</taxon>
        <taxon>Mytilus</taxon>
    </lineage>
</organism>
<dbReference type="PANTHER" id="PTHR33053:SF24">
    <property type="entry name" value="TRANSPOSASE DOMAIN-CONTAINING PROTEIN"/>
    <property type="match status" value="1"/>
</dbReference>
<dbReference type="Proteomes" id="UP000507470">
    <property type="component" value="Unassembled WGS sequence"/>
</dbReference>
<reference evidence="1 2" key="1">
    <citation type="submission" date="2020-06" db="EMBL/GenBank/DDBJ databases">
        <authorList>
            <person name="Li R."/>
            <person name="Bekaert M."/>
        </authorList>
    </citation>
    <scope>NUCLEOTIDE SEQUENCE [LARGE SCALE GENOMIC DNA]</scope>
    <source>
        <strain evidence="2">wild</strain>
    </source>
</reference>
<evidence type="ECO:0000313" key="2">
    <source>
        <dbReference type="Proteomes" id="UP000507470"/>
    </source>
</evidence>
<name>A0A6J8B2B2_MYTCO</name>
<gene>
    <name evidence="1" type="ORF">MCOR_14257</name>
</gene>
<protein>
    <submittedName>
        <fullName evidence="1">Uncharacterized protein</fullName>
    </submittedName>
</protein>
<evidence type="ECO:0000313" key="1">
    <source>
        <dbReference type="EMBL" id="CAC5378008.1"/>
    </source>
</evidence>
<dbReference type="EMBL" id="CACVKT020002464">
    <property type="protein sequence ID" value="CAC5378008.1"/>
    <property type="molecule type" value="Genomic_DNA"/>
</dbReference>
<dbReference type="AlphaFoldDB" id="A0A6J8B2B2"/>
<dbReference type="PANTHER" id="PTHR33053">
    <property type="entry name" value="PROTEIN, PUTATIVE-RELATED"/>
    <property type="match status" value="1"/>
</dbReference>
<sequence length="271" mass="30250">MSYWTKRRKINRNVKKHIDEILSEIESEQNRDGIENLVSPHSSCSYNSNEENLEISDHQETSDNDSISFSNDAASFQDNISTDSNSIDHGDIDTECNAPYYLISDSEDELDSSTCSDNNDSFQDLLADWAVEFDIPMNALSSLLSILRPSINNLPKDPRTLLGTKTTYEISELCGGQYFHFGLKSGIKSILSAEPDILIVDEQIRVQLNMDGLPLFRSSNAQFWPILGRIENVGKGEPFIIGLFYGNSKPSNAADYLSALIEEFNGLKAMG</sequence>
<keyword evidence="2" id="KW-1185">Reference proteome</keyword>
<accession>A0A6J8B2B2</accession>
<dbReference type="OrthoDB" id="10062362at2759"/>
<proteinExistence type="predicted"/>